<sequence length="332" mass="37938">MEFHYKRTQSDVMSDHLIIVEDDVHTKTSYLMGNGSAITPDDINFMIKHGKGLVYACISEKTAKILKLPYMDRFGGAKDSLKNSSISIDYKTTTTGISAAERATTIKHLSVEATPDDFKRPGHVFPLVYKQDGLLENTGIAEAAYELTQMITSHLNTNTTPVLCEILNTHGHIASSREVQQLASQHKLTIITVSEIINLYLQKRKWLKIIDTTTIQMNNRTLDIYKVDNLLYPSQFNVYVDSTVKQLHHFSFHKECLWGDVLDIKDKCSCLCHLKEHLVNLVHEKEDCVVYQRHTTDKASIPAHYEIVIKQQMKHLIQQERKLHSLEQSMTV</sequence>
<dbReference type="OrthoDB" id="2843237at2"/>
<keyword evidence="7" id="KW-1185">Reference proteome</keyword>
<keyword evidence="6" id="KW-0378">Hydrolase</keyword>
<keyword evidence="5" id="KW-0479">Metal-binding</keyword>
<dbReference type="PANTHER" id="PTHR21327">
    <property type="entry name" value="GTP CYCLOHYDROLASE II-RELATED"/>
    <property type="match status" value="1"/>
</dbReference>
<dbReference type="UniPathway" id="UPA00275">
    <property type="reaction ID" value="UER00399"/>
</dbReference>
<dbReference type="RefSeq" id="WP_091273678.1">
    <property type="nucleotide sequence ID" value="NZ_FNDK01000011.1"/>
</dbReference>
<evidence type="ECO:0000313" key="7">
    <source>
        <dbReference type="Proteomes" id="UP000199163"/>
    </source>
</evidence>
<dbReference type="EMBL" id="FNDK01000011">
    <property type="protein sequence ID" value="SDH78346.1"/>
    <property type="molecule type" value="Genomic_DNA"/>
</dbReference>
<accession>A0A1G8F870</accession>
<organism evidence="6 7">
    <name type="scientific">Alteribacillus persepolensis</name>
    <dbReference type="NCBI Taxonomy" id="568899"/>
    <lineage>
        <taxon>Bacteria</taxon>
        <taxon>Bacillati</taxon>
        <taxon>Bacillota</taxon>
        <taxon>Bacilli</taxon>
        <taxon>Bacillales</taxon>
        <taxon>Bacillaceae</taxon>
        <taxon>Alteribacillus</taxon>
    </lineage>
</organism>
<evidence type="ECO:0000256" key="4">
    <source>
        <dbReference type="ARBA" id="ARBA00022619"/>
    </source>
</evidence>
<comment type="function">
    <text evidence="1">Catalyzes the conversion of D-ribulose 5-phosphate to formate and 3,4-dihydroxy-2-butanone 4-phosphate.</text>
</comment>
<dbReference type="EC" id="4.1.99.12" evidence="3"/>
<dbReference type="GO" id="GO:0016787">
    <property type="term" value="F:hydrolase activity"/>
    <property type="evidence" value="ECO:0007669"/>
    <property type="project" value="UniProtKB-KW"/>
</dbReference>
<dbReference type="InterPro" id="IPR000422">
    <property type="entry name" value="DHBP_synthase_RibB"/>
</dbReference>
<evidence type="ECO:0000256" key="3">
    <source>
        <dbReference type="ARBA" id="ARBA00012153"/>
    </source>
</evidence>
<protein>
    <recommendedName>
        <fullName evidence="3">3,4-dihydroxy-2-butanone-4-phosphate synthase</fullName>
        <ecNumber evidence="3">4.1.99.12</ecNumber>
    </recommendedName>
</protein>
<dbReference type="GO" id="GO:0008686">
    <property type="term" value="F:3,4-dihydroxy-2-butanone-4-phosphate synthase activity"/>
    <property type="evidence" value="ECO:0007669"/>
    <property type="project" value="UniProtKB-EC"/>
</dbReference>
<dbReference type="GO" id="GO:0009231">
    <property type="term" value="P:riboflavin biosynthetic process"/>
    <property type="evidence" value="ECO:0007669"/>
    <property type="project" value="UniProtKB-UniPathway"/>
</dbReference>
<evidence type="ECO:0000313" key="6">
    <source>
        <dbReference type="EMBL" id="SDH78346.1"/>
    </source>
</evidence>
<proteinExistence type="predicted"/>
<evidence type="ECO:0000256" key="5">
    <source>
        <dbReference type="ARBA" id="ARBA00022723"/>
    </source>
</evidence>
<dbReference type="GO" id="GO:0005829">
    <property type="term" value="C:cytosol"/>
    <property type="evidence" value="ECO:0007669"/>
    <property type="project" value="TreeGrafter"/>
</dbReference>
<name>A0A1G8F870_9BACI</name>
<evidence type="ECO:0000256" key="1">
    <source>
        <dbReference type="ARBA" id="ARBA00002284"/>
    </source>
</evidence>
<gene>
    <name evidence="6" type="ORF">SAMN05192534_11185</name>
</gene>
<dbReference type="PANTHER" id="PTHR21327:SF18">
    <property type="entry name" value="3,4-DIHYDROXY-2-BUTANONE 4-PHOSPHATE SYNTHASE"/>
    <property type="match status" value="1"/>
</dbReference>
<dbReference type="STRING" id="568899.SAMN05192534_11185"/>
<evidence type="ECO:0000256" key="2">
    <source>
        <dbReference type="ARBA" id="ARBA00004904"/>
    </source>
</evidence>
<dbReference type="Pfam" id="PF00926">
    <property type="entry name" value="DHBP_synthase"/>
    <property type="match status" value="1"/>
</dbReference>
<dbReference type="GO" id="GO:0046872">
    <property type="term" value="F:metal ion binding"/>
    <property type="evidence" value="ECO:0007669"/>
    <property type="project" value="UniProtKB-KW"/>
</dbReference>
<keyword evidence="4" id="KW-0686">Riboflavin biosynthesis</keyword>
<dbReference type="Proteomes" id="UP000199163">
    <property type="component" value="Unassembled WGS sequence"/>
</dbReference>
<comment type="pathway">
    <text evidence="2">Cofactor biosynthesis; riboflavin biosynthesis; 2-hydroxy-3-oxobutyl phosphate from D-ribulose 5-phosphate: step 1/1.</text>
</comment>
<dbReference type="AlphaFoldDB" id="A0A1G8F870"/>
<reference evidence="6 7" key="1">
    <citation type="submission" date="2016-10" db="EMBL/GenBank/DDBJ databases">
        <authorList>
            <person name="de Groot N.N."/>
        </authorList>
    </citation>
    <scope>NUCLEOTIDE SEQUENCE [LARGE SCALE GENOMIC DNA]</scope>
    <source>
        <strain evidence="6 7">DSM 21632</strain>
    </source>
</reference>
<dbReference type="Gene3D" id="3.90.870.10">
    <property type="entry name" value="DHBP synthase"/>
    <property type="match status" value="1"/>
</dbReference>
<dbReference type="InterPro" id="IPR017945">
    <property type="entry name" value="DHBP_synth_RibB-like_a/b_dom"/>
</dbReference>
<dbReference type="SUPFAM" id="SSF55821">
    <property type="entry name" value="YrdC/RibB"/>
    <property type="match status" value="1"/>
</dbReference>